<evidence type="ECO:0000313" key="1">
    <source>
        <dbReference type="EMBL" id="KPV51664.1"/>
    </source>
</evidence>
<comment type="caution">
    <text evidence="1">The sequence shown here is derived from an EMBL/GenBank/DDBJ whole genome shotgun (WGS) entry which is preliminary data.</text>
</comment>
<organism evidence="1 2">
    <name type="scientific">Kouleothrix aurantiaca</name>
    <dbReference type="NCBI Taxonomy" id="186479"/>
    <lineage>
        <taxon>Bacteria</taxon>
        <taxon>Bacillati</taxon>
        <taxon>Chloroflexota</taxon>
        <taxon>Chloroflexia</taxon>
        <taxon>Chloroflexales</taxon>
        <taxon>Roseiflexineae</taxon>
        <taxon>Roseiflexaceae</taxon>
        <taxon>Kouleothrix</taxon>
    </lineage>
</organism>
<dbReference type="AlphaFoldDB" id="A0A0P9D112"/>
<accession>A0A0P9D112</accession>
<evidence type="ECO:0000313" key="2">
    <source>
        <dbReference type="Proteomes" id="UP000050509"/>
    </source>
</evidence>
<proteinExistence type="predicted"/>
<dbReference type="Proteomes" id="UP000050509">
    <property type="component" value="Unassembled WGS sequence"/>
</dbReference>
<sequence>MPDVDIEATIRAFLADAPRIKALCDKRVYAALNLELPEGYDTVKGPALVVSIRGGGASPHAPLINPMLYVRGYGADPHTAWALDRALVASLHTKKFGPVKMALLSATGQLTAETEPRWPYVFSTYRLRAALYT</sequence>
<reference evidence="1 2" key="1">
    <citation type="submission" date="2015-09" db="EMBL/GenBank/DDBJ databases">
        <title>Draft genome sequence of Kouleothrix aurantiaca JCM 19913.</title>
        <authorList>
            <person name="Hemp J."/>
        </authorList>
    </citation>
    <scope>NUCLEOTIDE SEQUENCE [LARGE SCALE GENOMIC DNA]</scope>
    <source>
        <strain evidence="1 2">COM-B</strain>
    </source>
</reference>
<protein>
    <submittedName>
        <fullName evidence="1">Uncharacterized protein</fullName>
    </submittedName>
</protein>
<keyword evidence="2" id="KW-1185">Reference proteome</keyword>
<gene>
    <name evidence="1" type="ORF">SE17_19940</name>
</gene>
<dbReference type="EMBL" id="LJCR01000825">
    <property type="protein sequence ID" value="KPV51664.1"/>
    <property type="molecule type" value="Genomic_DNA"/>
</dbReference>
<name>A0A0P9D112_9CHLR</name>